<evidence type="ECO:0000256" key="11">
    <source>
        <dbReference type="ARBA" id="ARBA00023163"/>
    </source>
</evidence>
<evidence type="ECO:0000256" key="3">
    <source>
        <dbReference type="ARBA" id="ARBA00012188"/>
    </source>
</evidence>
<dbReference type="InterPro" id="IPR001214">
    <property type="entry name" value="SET_dom"/>
</dbReference>
<evidence type="ECO:0000256" key="6">
    <source>
        <dbReference type="ARBA" id="ARBA00022603"/>
    </source>
</evidence>
<dbReference type="InterPro" id="IPR041938">
    <property type="entry name" value="Hist-Lys_N-MTase_N"/>
</dbReference>
<comment type="subcellular location">
    <subcellularLocation>
        <location evidence="2">Chromosome</location>
    </subcellularLocation>
    <subcellularLocation>
        <location evidence="1">Nucleus</location>
    </subcellularLocation>
</comment>
<keyword evidence="11" id="KW-0804">Transcription</keyword>
<evidence type="ECO:0000256" key="16">
    <source>
        <dbReference type="SAM" id="MobiDB-lite"/>
    </source>
</evidence>
<dbReference type="GO" id="GO:0005694">
    <property type="term" value="C:chromosome"/>
    <property type="evidence" value="ECO:0007669"/>
    <property type="project" value="UniProtKB-SubCell"/>
</dbReference>
<dbReference type="EMBL" id="ASGP02000003">
    <property type="protein sequence ID" value="KAH9518129.1"/>
    <property type="molecule type" value="Genomic_DNA"/>
</dbReference>
<dbReference type="PANTHER" id="PTHR12977:SF4">
    <property type="entry name" value="HISTONE-LYSINE N-METHYLTRANSFERASE KMT5B"/>
    <property type="match status" value="1"/>
</dbReference>
<evidence type="ECO:0000256" key="13">
    <source>
        <dbReference type="ARBA" id="ARBA00051837"/>
    </source>
</evidence>
<evidence type="ECO:0000256" key="15">
    <source>
        <dbReference type="ARBA" id="ARBA00071597"/>
    </source>
</evidence>
<dbReference type="Gene3D" id="2.170.270.10">
    <property type="entry name" value="SET domain"/>
    <property type="match status" value="1"/>
</dbReference>
<feature type="compositionally biased region" description="Low complexity" evidence="16">
    <location>
        <begin position="458"/>
        <end position="499"/>
    </location>
</feature>
<organism evidence="18 19">
    <name type="scientific">Dermatophagoides farinae</name>
    <name type="common">American house dust mite</name>
    <dbReference type="NCBI Taxonomy" id="6954"/>
    <lineage>
        <taxon>Eukaryota</taxon>
        <taxon>Metazoa</taxon>
        <taxon>Ecdysozoa</taxon>
        <taxon>Arthropoda</taxon>
        <taxon>Chelicerata</taxon>
        <taxon>Arachnida</taxon>
        <taxon>Acari</taxon>
        <taxon>Acariformes</taxon>
        <taxon>Sarcoptiformes</taxon>
        <taxon>Astigmata</taxon>
        <taxon>Psoroptidia</taxon>
        <taxon>Analgoidea</taxon>
        <taxon>Pyroglyphidae</taxon>
        <taxon>Dermatophagoidinae</taxon>
        <taxon>Dermatophagoides</taxon>
    </lineage>
</organism>
<dbReference type="FunFam" id="1.10.10.1700:FF:000001">
    <property type="entry name" value="Histone-lysine N-methyltransferase"/>
    <property type="match status" value="1"/>
</dbReference>
<evidence type="ECO:0000256" key="7">
    <source>
        <dbReference type="ARBA" id="ARBA00022679"/>
    </source>
</evidence>
<dbReference type="Pfam" id="PF00856">
    <property type="entry name" value="SET"/>
    <property type="match status" value="1"/>
</dbReference>
<comment type="catalytic activity">
    <reaction evidence="13">
        <text>N(6)-methyl-L-lysyl(20)-[histone H4] + S-adenosyl-L-methionine = N(6),N(6)-dimethyl-L-lysyl(20)-[histone H4] + S-adenosyl-L-homocysteine + H(+)</text>
        <dbReference type="Rhea" id="RHEA:60348"/>
        <dbReference type="Rhea" id="RHEA-COMP:15555"/>
        <dbReference type="Rhea" id="RHEA-COMP:15556"/>
        <dbReference type="ChEBI" id="CHEBI:15378"/>
        <dbReference type="ChEBI" id="CHEBI:57856"/>
        <dbReference type="ChEBI" id="CHEBI:59789"/>
        <dbReference type="ChEBI" id="CHEBI:61929"/>
        <dbReference type="ChEBI" id="CHEBI:61976"/>
        <dbReference type="EC" id="2.1.1.362"/>
    </reaction>
</comment>
<evidence type="ECO:0000256" key="4">
    <source>
        <dbReference type="ARBA" id="ARBA00022454"/>
    </source>
</evidence>
<feature type="compositionally biased region" description="Polar residues" evidence="16">
    <location>
        <begin position="503"/>
        <end position="523"/>
    </location>
</feature>
<keyword evidence="10" id="KW-0805">Transcription regulation</keyword>
<dbReference type="GO" id="GO:0005634">
    <property type="term" value="C:nucleus"/>
    <property type="evidence" value="ECO:0007669"/>
    <property type="project" value="UniProtKB-SubCell"/>
</dbReference>
<dbReference type="GO" id="GO:0140941">
    <property type="term" value="F:histone H4K20me methyltransferase activity"/>
    <property type="evidence" value="ECO:0007669"/>
    <property type="project" value="UniProtKB-EC"/>
</dbReference>
<sequence length="849" mass="95812">MRISQQQQNQNKSLFNVNNQIPMTPAELCEADDIATALVVDQYLGFTTHKMNTRFRQPKVPKDQLKKIIMKFKEHQNYEQTLKEIFAGEWAHSLYATKSIRMQKIIRQHIVNFLRMFDKQAGYEIRPCYRYSLEGKCGAKLCATQKWRKNDKIEHLVGCIGELSSKEEQELLKPGLNDFSVMYSCRKNCAQLWLGAGAYINHDCRPNCKFVSTGRSTACVKVLRPIEEGEELTCYYGDDFFGDNNCYCECETCERRGAGRYANKLSSSDHSSNNSISSTTNLSTGQQSVKPPMMTGQQSYSLRETDNRLRRQMRNQEHKNRKSSTDDDCCSMKNSDSNSPVNMDEDDDDDNRSIDDQPDIRNTSIADQLYEQNSDNDNNNHNSDNGCDLLKKNSSSSKSIIVVEQKSSASNRRKRKRPTTPTTTTTTQASKSRNRSKNPIIMKTKPAIHDMMTTSIPNTRSQRSSNRSTRSTNLIISSSDNNNSTIINTNNNRIKNSKTTTKDQPSSSTRKTTTLNRQSTESSTKIKQPTTKPKITKVLPAINNESTSININNNTTLRRSSRINSLANVSVDINQKEDNQIECCNKPLATSVSSSSSLIDKVDKNVDSVDKKILEPSPSTLTSLPSSSSSSATTTTTTTTTNVESLLSNPCPQNVLISSRKSIKLTIRVNQRKDNVMNNFNCDIVTTKSNTHSLLLPSSTSMLATTGTKLSQTSTSTTVAKIEQSPTITQANQKLIISSSCNQPQSQQQQHQEINNNIGSKSIKIDDNDFVLDTSNKHVQQQQQQQQTSILNNGQSADVIKNTKCDYYRSTNMIKKKKRKRNHQDIVHHHHHHQIHYYYLERKPNNSSK</sequence>
<evidence type="ECO:0000256" key="10">
    <source>
        <dbReference type="ARBA" id="ARBA00023015"/>
    </source>
</evidence>
<dbReference type="EC" id="2.1.1.362" evidence="3"/>
<dbReference type="Proteomes" id="UP000790347">
    <property type="component" value="Unassembled WGS sequence"/>
</dbReference>
<reference evidence="18" key="1">
    <citation type="submission" date="2013-05" db="EMBL/GenBank/DDBJ databases">
        <authorList>
            <person name="Yim A.K.Y."/>
            <person name="Chan T.F."/>
            <person name="Ji K.M."/>
            <person name="Liu X.Y."/>
            <person name="Zhou J.W."/>
            <person name="Li R.Q."/>
            <person name="Yang K.Y."/>
            <person name="Li J."/>
            <person name="Li M."/>
            <person name="Law P.T.W."/>
            <person name="Wu Y.L."/>
            <person name="Cai Z.L."/>
            <person name="Qin H."/>
            <person name="Bao Y."/>
            <person name="Leung R.K.K."/>
            <person name="Ng P.K.S."/>
            <person name="Zou J."/>
            <person name="Zhong X.J."/>
            <person name="Ran P.X."/>
            <person name="Zhong N.S."/>
            <person name="Liu Z.G."/>
            <person name="Tsui S.K.W."/>
        </authorList>
    </citation>
    <scope>NUCLEOTIDE SEQUENCE</scope>
    <source>
        <strain evidence="18">Derf</strain>
        <tissue evidence="18">Whole organism</tissue>
    </source>
</reference>
<dbReference type="InterPro" id="IPR039977">
    <property type="entry name" value="Suv4-20/Set9"/>
</dbReference>
<dbReference type="SMART" id="SM00317">
    <property type="entry name" value="SET"/>
    <property type="match status" value="1"/>
</dbReference>
<dbReference type="PANTHER" id="PTHR12977">
    <property type="entry name" value="SUPPRESSOR OF VARIEGATION 4-20-RELATED"/>
    <property type="match status" value="1"/>
</dbReference>
<evidence type="ECO:0000256" key="12">
    <source>
        <dbReference type="ARBA" id="ARBA00023242"/>
    </source>
</evidence>
<dbReference type="AlphaFoldDB" id="A0A922L794"/>
<evidence type="ECO:0000256" key="2">
    <source>
        <dbReference type="ARBA" id="ARBA00004286"/>
    </source>
</evidence>
<feature type="compositionally biased region" description="Polar residues" evidence="16">
    <location>
        <begin position="360"/>
        <end position="372"/>
    </location>
</feature>
<evidence type="ECO:0000256" key="5">
    <source>
        <dbReference type="ARBA" id="ARBA00022491"/>
    </source>
</evidence>
<dbReference type="PROSITE" id="PS50280">
    <property type="entry name" value="SET"/>
    <property type="match status" value="1"/>
</dbReference>
<keyword evidence="12" id="KW-0539">Nucleus</keyword>
<keyword evidence="8" id="KW-0949">S-adenosyl-L-methionine</keyword>
<feature type="compositionally biased region" description="Low complexity" evidence="16">
    <location>
        <begin position="616"/>
        <end position="646"/>
    </location>
</feature>
<dbReference type="InterPro" id="IPR025790">
    <property type="entry name" value="Suv4-20_animal"/>
</dbReference>
<evidence type="ECO:0000256" key="9">
    <source>
        <dbReference type="ARBA" id="ARBA00022853"/>
    </source>
</evidence>
<keyword evidence="4" id="KW-0158">Chromosome</keyword>
<dbReference type="Gene3D" id="1.10.10.1700">
    <property type="entry name" value="Histone-lysine N-methyltransferase"/>
    <property type="match status" value="1"/>
</dbReference>
<evidence type="ECO:0000313" key="18">
    <source>
        <dbReference type="EMBL" id="KAH9518129.1"/>
    </source>
</evidence>
<evidence type="ECO:0000256" key="1">
    <source>
        <dbReference type="ARBA" id="ARBA00004123"/>
    </source>
</evidence>
<evidence type="ECO:0000313" key="19">
    <source>
        <dbReference type="Proteomes" id="UP000790347"/>
    </source>
</evidence>
<feature type="compositionally biased region" description="Basic and acidic residues" evidence="16">
    <location>
        <begin position="303"/>
        <end position="318"/>
    </location>
</feature>
<feature type="compositionally biased region" description="Low complexity" evidence="16">
    <location>
        <begin position="392"/>
        <end position="410"/>
    </location>
</feature>
<dbReference type="GO" id="GO:0032259">
    <property type="term" value="P:methylation"/>
    <property type="evidence" value="ECO:0007669"/>
    <property type="project" value="UniProtKB-KW"/>
</dbReference>
<protein>
    <recommendedName>
        <fullName evidence="15">Histone-lysine N-methyltransferase Suv4-20</fullName>
        <ecNumber evidence="3">2.1.1.362</ecNumber>
    </recommendedName>
</protein>
<keyword evidence="19" id="KW-1185">Reference proteome</keyword>
<feature type="region of interest" description="Disordered" evidence="16">
    <location>
        <begin position="264"/>
        <end position="532"/>
    </location>
</feature>
<evidence type="ECO:0000256" key="8">
    <source>
        <dbReference type="ARBA" id="ARBA00022691"/>
    </source>
</evidence>
<reference evidence="18" key="2">
    <citation type="journal article" date="2022" name="Res Sq">
        <title>Comparative Genomics Reveals Insights into the Divergent Evolution of Astigmatic Mites and Household Pest Adaptations.</title>
        <authorList>
            <person name="Xiong Q."/>
            <person name="Wan A.T.-Y."/>
            <person name="Liu X.-Y."/>
            <person name="Fung C.S.-H."/>
            <person name="Xiao X."/>
            <person name="Malainual N."/>
            <person name="Hou J."/>
            <person name="Wang L."/>
            <person name="Wang M."/>
            <person name="Yang K."/>
            <person name="Cui Y."/>
            <person name="Leung E."/>
            <person name="Nong W."/>
            <person name="Shin S.-K."/>
            <person name="Au S."/>
            <person name="Jeong K.Y."/>
            <person name="Chew F.T."/>
            <person name="Hui J."/>
            <person name="Leung T.F."/>
            <person name="Tungtrongchitr A."/>
            <person name="Zhong N."/>
            <person name="Liu Z."/>
            <person name="Tsui S."/>
        </authorList>
    </citation>
    <scope>NUCLEOTIDE SEQUENCE</scope>
    <source>
        <strain evidence="18">Derf</strain>
        <tissue evidence="18">Whole organism</tissue>
    </source>
</reference>
<feature type="compositionally biased region" description="Low complexity" evidence="16">
    <location>
        <begin position="266"/>
        <end position="284"/>
    </location>
</feature>
<feature type="compositionally biased region" description="Low complexity" evidence="16">
    <location>
        <begin position="373"/>
        <end position="385"/>
    </location>
</feature>
<dbReference type="PROSITE" id="PS51570">
    <property type="entry name" value="SAM_MT43_SUVAR420_2"/>
    <property type="match status" value="1"/>
</dbReference>
<feature type="region of interest" description="Disordered" evidence="16">
    <location>
        <begin position="610"/>
        <end position="646"/>
    </location>
</feature>
<feature type="compositionally biased region" description="Polar residues" evidence="16">
    <location>
        <begin position="332"/>
        <end position="341"/>
    </location>
</feature>
<dbReference type="InterPro" id="IPR046341">
    <property type="entry name" value="SET_dom_sf"/>
</dbReference>
<keyword evidence="7" id="KW-0808">Transferase</keyword>
<feature type="domain" description="SET" evidence="17">
    <location>
        <begin position="126"/>
        <end position="237"/>
    </location>
</feature>
<keyword evidence="5" id="KW-0678">Repressor</keyword>
<name>A0A922L794_DERFA</name>
<accession>A0A922L794</accession>
<evidence type="ECO:0000256" key="14">
    <source>
        <dbReference type="ARBA" id="ARBA00052814"/>
    </source>
</evidence>
<comment type="caution">
    <text evidence="18">The sequence shown here is derived from an EMBL/GenBank/DDBJ whole genome shotgun (WGS) entry which is preliminary data.</text>
</comment>
<dbReference type="SUPFAM" id="SSF82199">
    <property type="entry name" value="SET domain"/>
    <property type="match status" value="1"/>
</dbReference>
<keyword evidence="6" id="KW-0489">Methyltransferase</keyword>
<proteinExistence type="predicted"/>
<comment type="catalytic activity">
    <reaction evidence="14">
        <text>N(6),N(6)-dimethyl-L-lysyl(20)-[histone H4] + S-adenosyl-L-methionine = N(6),N(6),N(6)-trimethyl-L-lysyl(20)-[histone H4] + S-adenosyl-L-homocysteine + H(+)</text>
        <dbReference type="Rhea" id="RHEA:61992"/>
        <dbReference type="Rhea" id="RHEA-COMP:15556"/>
        <dbReference type="Rhea" id="RHEA-COMP:15998"/>
        <dbReference type="ChEBI" id="CHEBI:15378"/>
        <dbReference type="ChEBI" id="CHEBI:57856"/>
        <dbReference type="ChEBI" id="CHEBI:59789"/>
        <dbReference type="ChEBI" id="CHEBI:61961"/>
        <dbReference type="ChEBI" id="CHEBI:61976"/>
    </reaction>
</comment>
<feature type="compositionally biased region" description="Polar residues" evidence="16">
    <location>
        <begin position="285"/>
        <end position="302"/>
    </location>
</feature>
<evidence type="ECO:0000259" key="17">
    <source>
        <dbReference type="PROSITE" id="PS50280"/>
    </source>
</evidence>
<gene>
    <name evidence="18" type="ORF">DERF_008726</name>
</gene>
<keyword evidence="9" id="KW-0156">Chromatin regulator</keyword>
<dbReference type="FunFam" id="2.170.270.10:FF:000006">
    <property type="entry name" value="Histone-lysine N-methyltransferase"/>
    <property type="match status" value="1"/>
</dbReference>